<feature type="region of interest" description="Disordered" evidence="1">
    <location>
        <begin position="512"/>
        <end position="534"/>
    </location>
</feature>
<feature type="compositionally biased region" description="Polar residues" evidence="1">
    <location>
        <begin position="211"/>
        <end position="230"/>
    </location>
</feature>
<accession>A0A6L0XTT4</accession>
<feature type="region of interest" description="Disordered" evidence="1">
    <location>
        <begin position="146"/>
        <end position="175"/>
    </location>
</feature>
<feature type="compositionally biased region" description="Low complexity" evidence="1">
    <location>
        <begin position="159"/>
        <end position="175"/>
    </location>
</feature>
<dbReference type="OMA" id="IRVIGFH"/>
<gene>
    <name evidence="2" type="ORF">LINF_360020800</name>
</gene>
<sequence length="655" mass="68966">MLSSRMADSTVDRDASAPAPRPNRDQEPFSEPAHESAKAADTLAPTQRGDPRRGSAGSIRVIGFHAPGATSDSEHVCAVTTSSGHAAPLSLEARLAALRSRRLAREARAIGAAASVVSASIVPAPLPVALAEPACNGVERPCLGHTLPTFPPPPPGPLAPTRTSTSPTGASAPAAQSAAAPFTFAPRAANDVNKAAAAVDATTLGDARSTRYATTSRAETPNAASCSSASVHADKAGQPAQVGRMASQRRFPSTTSAVMTTAFSESPVPNHASTAFSVRGSPPSHAVGAAPMNNAKSEPAPQHSEQRSAAEVSSLRYHPINDTQAARRLFPNDTASSIYVSPLDTAADAIRGTSPEHVQGQHLSPLPALHPPCMSALAQDGGCLSSNTSTPERARLPSLVEMQTFLPTAISSSTGLPTASHGMVRRHGVHASLRRTTGGSPSSTDTAPIRPFAPFARLITTPPRESCPSPQPLSDDKSWPSRRDFIVPSVCSHRDSPHTGCTQSKSRECSYPRRVTSAETTSSTEAWSARLRSSSAERDTSLSSAFSGKMPIFSPFRHRVIPSLTNRVSSSPSRSHASARHSLLSSAVYTALLATTTRSKYKLLDDITTVSTEESAERDTIAEKLAIQRRLSHLKSELTRQRMEQRRRGGHISTL</sequence>
<feature type="region of interest" description="Disordered" evidence="1">
    <location>
        <begin position="211"/>
        <end position="312"/>
    </location>
</feature>
<evidence type="ECO:0000256" key="1">
    <source>
        <dbReference type="SAM" id="MobiDB-lite"/>
    </source>
</evidence>
<organism evidence="2 3">
    <name type="scientific">Leishmania infantum</name>
    <dbReference type="NCBI Taxonomy" id="5671"/>
    <lineage>
        <taxon>Eukaryota</taxon>
        <taxon>Discoba</taxon>
        <taxon>Euglenozoa</taxon>
        <taxon>Kinetoplastea</taxon>
        <taxon>Metakinetoplastina</taxon>
        <taxon>Trypanosomatida</taxon>
        <taxon>Trypanosomatidae</taxon>
        <taxon>Leishmaniinae</taxon>
        <taxon>Leishmania</taxon>
    </lineage>
</organism>
<reference evidence="2" key="1">
    <citation type="submission" date="2020-06" db="EMBL/GenBank/DDBJ databases">
        <authorList>
            <person name="Gonzalez-de la Fuente S."/>
            <person name="Peiro-Pastor R."/>
            <person name="Rastrojo A."/>
            <person name="Moreno J."/>
            <person name="Carrasco-Ramiro F."/>
            <person name="Requena JM."/>
            <person name="Aguado B."/>
        </authorList>
    </citation>
    <scope>NUCLEOTIDE SEQUENCE</scope>
</reference>
<protein>
    <submittedName>
        <fullName evidence="2">Hypothetical_protein_-_conserved</fullName>
    </submittedName>
</protein>
<name>A0A6L0XTT4_LEIIN</name>
<feature type="region of interest" description="Disordered" evidence="1">
    <location>
        <begin position="1"/>
        <end position="59"/>
    </location>
</feature>
<evidence type="ECO:0000313" key="3">
    <source>
        <dbReference type="Proteomes" id="UP000255414"/>
    </source>
</evidence>
<dbReference type="EMBL" id="LR812969">
    <property type="protein sequence ID" value="CAC9549624.1"/>
    <property type="molecule type" value="Genomic_DNA"/>
</dbReference>
<dbReference type="AlphaFoldDB" id="A0A6L0XTT4"/>
<evidence type="ECO:0000313" key="2">
    <source>
        <dbReference type="EMBL" id="CAC9549624.1"/>
    </source>
</evidence>
<feature type="compositionally biased region" description="Polar residues" evidence="1">
    <location>
        <begin position="250"/>
        <end position="264"/>
    </location>
</feature>
<feature type="compositionally biased region" description="Low complexity" evidence="1">
    <location>
        <begin position="517"/>
        <end position="529"/>
    </location>
</feature>
<feature type="compositionally biased region" description="Basic and acidic residues" evidence="1">
    <location>
        <begin position="22"/>
        <end position="38"/>
    </location>
</feature>
<proteinExistence type="predicted"/>
<feature type="compositionally biased region" description="Pro residues" evidence="1">
    <location>
        <begin position="149"/>
        <end position="158"/>
    </location>
</feature>
<feature type="region of interest" description="Disordered" evidence="1">
    <location>
        <begin position="460"/>
        <end position="479"/>
    </location>
</feature>
<dbReference type="Proteomes" id="UP000255414">
    <property type="component" value="Chromosome 36"/>
</dbReference>